<dbReference type="EMBL" id="QZEY01000005">
    <property type="protein sequence ID" value="RJL32204.1"/>
    <property type="molecule type" value="Genomic_DNA"/>
</dbReference>
<evidence type="ECO:0000256" key="1">
    <source>
        <dbReference type="SAM" id="MobiDB-lite"/>
    </source>
</evidence>
<organism evidence="4 5">
    <name type="scientific">Bailinhaonella thermotolerans</name>
    <dbReference type="NCBI Taxonomy" id="1070861"/>
    <lineage>
        <taxon>Bacteria</taxon>
        <taxon>Bacillati</taxon>
        <taxon>Actinomycetota</taxon>
        <taxon>Actinomycetes</taxon>
        <taxon>Streptosporangiales</taxon>
        <taxon>Streptosporangiaceae</taxon>
        <taxon>Bailinhaonella</taxon>
    </lineage>
</organism>
<dbReference type="AlphaFoldDB" id="A0A3A4AXS1"/>
<gene>
    <name evidence="4" type="ORF">D5H75_17560</name>
</gene>
<sequence length="280" mass="29388">MPGQPTVPGTTRPRRERNNAMIIAFTLVGALVLTAGALGFVVLGNDGDKDPDPGKALPQLIDTPAPAQTAGPATSPTAAGSPPPIPTPNPPPPMKPTVAGWQAVFSTKRQMAYDVPSRWQVRTPTTIIGFEDADGKPLVGMSGAAKLYKGKCGGEDRSLGGAGVQEADSNDSAAVARFFAGLWADAAYRTEDDERPQVTLGPPKPIKLDGRKGRVVTATAVRARSEKCEPPRGQVYVAAIPKAEGDGNVVLIIYAHRGVADSIPEYEINKIISTFRDATT</sequence>
<feature type="compositionally biased region" description="Pro residues" evidence="1">
    <location>
        <begin position="81"/>
        <end position="95"/>
    </location>
</feature>
<comment type="caution">
    <text evidence="4">The sequence shown here is derived from an EMBL/GenBank/DDBJ whole genome shotgun (WGS) entry which is preliminary data.</text>
</comment>
<evidence type="ECO:0000313" key="4">
    <source>
        <dbReference type="EMBL" id="RJL32204.1"/>
    </source>
</evidence>
<feature type="transmembrane region" description="Helical" evidence="2">
    <location>
        <begin position="21"/>
        <end position="43"/>
    </location>
</feature>
<protein>
    <recommendedName>
        <fullName evidence="3">DUF8017 domain-containing protein</fullName>
    </recommendedName>
</protein>
<evidence type="ECO:0000313" key="5">
    <source>
        <dbReference type="Proteomes" id="UP000265768"/>
    </source>
</evidence>
<evidence type="ECO:0000256" key="2">
    <source>
        <dbReference type="SAM" id="Phobius"/>
    </source>
</evidence>
<dbReference type="Pfam" id="PF26056">
    <property type="entry name" value="DUF8017"/>
    <property type="match status" value="1"/>
</dbReference>
<feature type="region of interest" description="Disordered" evidence="1">
    <location>
        <begin position="51"/>
        <end position="96"/>
    </location>
</feature>
<dbReference type="InterPro" id="IPR058330">
    <property type="entry name" value="DUF8017"/>
</dbReference>
<name>A0A3A4AXS1_9ACTN</name>
<feature type="domain" description="DUF8017" evidence="3">
    <location>
        <begin position="95"/>
        <end position="278"/>
    </location>
</feature>
<evidence type="ECO:0000259" key="3">
    <source>
        <dbReference type="Pfam" id="PF26056"/>
    </source>
</evidence>
<reference evidence="4 5" key="1">
    <citation type="submission" date="2018-09" db="EMBL/GenBank/DDBJ databases">
        <title>YIM 75507 draft genome.</title>
        <authorList>
            <person name="Tang S."/>
            <person name="Feng Y."/>
        </authorList>
    </citation>
    <scope>NUCLEOTIDE SEQUENCE [LARGE SCALE GENOMIC DNA]</scope>
    <source>
        <strain evidence="4 5">YIM 75507</strain>
    </source>
</reference>
<feature type="compositionally biased region" description="Low complexity" evidence="1">
    <location>
        <begin position="63"/>
        <end position="80"/>
    </location>
</feature>
<dbReference type="Proteomes" id="UP000265768">
    <property type="component" value="Unassembled WGS sequence"/>
</dbReference>
<accession>A0A3A4AXS1</accession>
<keyword evidence="2" id="KW-0812">Transmembrane</keyword>
<proteinExistence type="predicted"/>
<keyword evidence="2" id="KW-0472">Membrane</keyword>
<keyword evidence="5" id="KW-1185">Reference proteome</keyword>
<keyword evidence="2" id="KW-1133">Transmembrane helix</keyword>